<dbReference type="AlphaFoldDB" id="A0AAD9D2F7"/>
<sequence>MAKYRRKSVDAGGGIPNIDMSLYYATNYSISSFNSTDGGSSSSSGVFLATKDDEIQIMEGDQLMDNMFISDEERSA</sequence>
<accession>A0AAD9D2F7</accession>
<gene>
    <name evidence="1" type="ORF">BDZ83DRAFT_598876</name>
</gene>
<dbReference type="Proteomes" id="UP001244207">
    <property type="component" value="Unassembled WGS sequence"/>
</dbReference>
<proteinExistence type="predicted"/>
<dbReference type="EMBL" id="JAHMHS010000003">
    <property type="protein sequence ID" value="KAK1731348.1"/>
    <property type="molecule type" value="Genomic_DNA"/>
</dbReference>
<evidence type="ECO:0000313" key="2">
    <source>
        <dbReference type="Proteomes" id="UP001244207"/>
    </source>
</evidence>
<evidence type="ECO:0000313" key="1">
    <source>
        <dbReference type="EMBL" id="KAK1731348.1"/>
    </source>
</evidence>
<dbReference type="RefSeq" id="XP_060371403.1">
    <property type="nucleotide sequence ID" value="XM_060506971.1"/>
</dbReference>
<comment type="caution">
    <text evidence="1">The sequence shown here is derived from an EMBL/GenBank/DDBJ whole genome shotgun (WGS) entry which is preliminary data.</text>
</comment>
<organism evidence="1 2">
    <name type="scientific">Glomerella acutata</name>
    <name type="common">Colletotrichum acutatum</name>
    <dbReference type="NCBI Taxonomy" id="27357"/>
    <lineage>
        <taxon>Eukaryota</taxon>
        <taxon>Fungi</taxon>
        <taxon>Dikarya</taxon>
        <taxon>Ascomycota</taxon>
        <taxon>Pezizomycotina</taxon>
        <taxon>Sordariomycetes</taxon>
        <taxon>Hypocreomycetidae</taxon>
        <taxon>Glomerellales</taxon>
        <taxon>Glomerellaceae</taxon>
        <taxon>Colletotrichum</taxon>
        <taxon>Colletotrichum acutatum species complex</taxon>
    </lineage>
</organism>
<protein>
    <submittedName>
        <fullName evidence="1">Uncharacterized protein</fullName>
    </submittedName>
</protein>
<name>A0AAD9D2F7_GLOAC</name>
<keyword evidence="2" id="KW-1185">Reference proteome</keyword>
<dbReference type="GeneID" id="85390870"/>
<reference evidence="1" key="1">
    <citation type="submission" date="2021-12" db="EMBL/GenBank/DDBJ databases">
        <title>Comparative genomics, transcriptomics and evolutionary studies reveal genomic signatures of adaptation to plant cell wall in hemibiotrophic fungi.</title>
        <authorList>
            <consortium name="DOE Joint Genome Institute"/>
            <person name="Baroncelli R."/>
            <person name="Diaz J.F."/>
            <person name="Benocci T."/>
            <person name="Peng M."/>
            <person name="Battaglia E."/>
            <person name="Haridas S."/>
            <person name="Andreopoulos W."/>
            <person name="Labutti K."/>
            <person name="Pangilinan J."/>
            <person name="Floch G.L."/>
            <person name="Makela M.R."/>
            <person name="Henrissat B."/>
            <person name="Grigoriev I.V."/>
            <person name="Crouch J.A."/>
            <person name="De Vries R.P."/>
            <person name="Sukno S.A."/>
            <person name="Thon M.R."/>
        </authorList>
    </citation>
    <scope>NUCLEOTIDE SEQUENCE</scope>
    <source>
        <strain evidence="1">CBS 112980</strain>
    </source>
</reference>